<dbReference type="GO" id="GO:1990498">
    <property type="term" value="C:mitotic spindle microtubule"/>
    <property type="evidence" value="ECO:0007669"/>
    <property type="project" value="TreeGrafter"/>
</dbReference>
<sequence length="189" mass="22510">AYRMKQNYQNKRDTIERIQKVRSMWTFIMEMLTSLKKDKEVVDSVLEDCVHQCILDGTDVVLSVPRLLIQRVESDKQELFTSSLYEGGKLNFLAVILLLNEALRMLRDEHYQSELEELYRIENIVTSCHEALQDLNMKRLRRKQQHCVSVHEAICRKQEDWKMKWKSFLYQCPFDLILKVDPVSSVHFV</sequence>
<dbReference type="PANTHER" id="PTHR16151">
    <property type="entry name" value="HAUS AUGMIN-LIKE COMPLEX SUBUNIT 6"/>
    <property type="match status" value="1"/>
</dbReference>
<proteinExistence type="predicted"/>
<feature type="non-terminal residue" evidence="1">
    <location>
        <position position="1"/>
    </location>
</feature>
<feature type="non-terminal residue" evidence="1">
    <location>
        <position position="189"/>
    </location>
</feature>
<evidence type="ECO:0000313" key="2">
    <source>
        <dbReference type="Proteomes" id="UP000567624"/>
    </source>
</evidence>
<reference evidence="1 2" key="1">
    <citation type="submission" date="2019-09" db="EMBL/GenBank/DDBJ databases">
        <title>Bird 10,000 Genomes (B10K) Project - Family phase.</title>
        <authorList>
            <person name="Zhang G."/>
        </authorList>
    </citation>
    <scope>NUCLEOTIDE SEQUENCE [LARGE SCALE GENOMIC DNA]</scope>
    <source>
        <strain evidence="1">B10K-CU-031-20</strain>
    </source>
</reference>
<dbReference type="InterPro" id="IPR026797">
    <property type="entry name" value="HAUS_6"/>
</dbReference>
<keyword evidence="2" id="KW-1185">Reference proteome</keyword>
<comment type="caution">
    <text evidence="1">The sequence shown here is derived from an EMBL/GenBank/DDBJ whole genome shotgun (WGS) entry which is preliminary data.</text>
</comment>
<dbReference type="GO" id="GO:0051225">
    <property type="term" value="P:spindle assembly"/>
    <property type="evidence" value="ECO:0007669"/>
    <property type="project" value="InterPro"/>
</dbReference>
<dbReference type="PANTHER" id="PTHR16151:SF2">
    <property type="entry name" value="HAUS AUGMIN-LIKE COMPLEX SUBUNIT 6"/>
    <property type="match status" value="1"/>
</dbReference>
<dbReference type="GO" id="GO:0008017">
    <property type="term" value="F:microtubule binding"/>
    <property type="evidence" value="ECO:0007669"/>
    <property type="project" value="TreeGrafter"/>
</dbReference>
<evidence type="ECO:0000313" key="1">
    <source>
        <dbReference type="EMBL" id="NXF10317.1"/>
    </source>
</evidence>
<dbReference type="Proteomes" id="UP000567624">
    <property type="component" value="Unassembled WGS sequence"/>
</dbReference>
<protein>
    <submittedName>
        <fullName evidence="1">HAUS6 protein</fullName>
    </submittedName>
</protein>
<gene>
    <name evidence="1" type="primary">Haus6_1</name>
    <name evidence="1" type="ORF">SMICAP_R15493</name>
</gene>
<name>A0A7K8QY74_9PASS</name>
<dbReference type="AlphaFoldDB" id="A0A7K8QY74"/>
<accession>A0A7K8QY74</accession>
<dbReference type="EMBL" id="VWYW01000497">
    <property type="protein sequence ID" value="NXF10317.1"/>
    <property type="molecule type" value="Genomic_DNA"/>
</dbReference>
<organism evidence="1 2">
    <name type="scientific">Smithornis capensis</name>
    <dbReference type="NCBI Taxonomy" id="363769"/>
    <lineage>
        <taxon>Eukaryota</taxon>
        <taxon>Metazoa</taxon>
        <taxon>Chordata</taxon>
        <taxon>Craniata</taxon>
        <taxon>Vertebrata</taxon>
        <taxon>Euteleostomi</taxon>
        <taxon>Archelosauria</taxon>
        <taxon>Archosauria</taxon>
        <taxon>Dinosauria</taxon>
        <taxon>Saurischia</taxon>
        <taxon>Theropoda</taxon>
        <taxon>Coelurosauria</taxon>
        <taxon>Aves</taxon>
        <taxon>Neognathae</taxon>
        <taxon>Neoaves</taxon>
        <taxon>Telluraves</taxon>
        <taxon>Australaves</taxon>
        <taxon>Passeriformes</taxon>
        <taxon>Eurylaimidae</taxon>
        <taxon>Smithornis</taxon>
    </lineage>
</organism>
<dbReference type="GO" id="GO:0070652">
    <property type="term" value="C:HAUS complex"/>
    <property type="evidence" value="ECO:0007669"/>
    <property type="project" value="InterPro"/>
</dbReference>